<evidence type="ECO:0000256" key="1">
    <source>
        <dbReference type="ARBA" id="ARBA00004496"/>
    </source>
</evidence>
<comment type="caution">
    <text evidence="9">The sequence shown here is derived from an EMBL/GenBank/DDBJ whole genome shotgun (WGS) entry which is preliminary data.</text>
</comment>
<keyword evidence="5 7" id="KW-0963">Cytoplasm</keyword>
<feature type="domain" description="PhoU" evidence="8">
    <location>
        <begin position="130"/>
        <end position="213"/>
    </location>
</feature>
<protein>
    <recommendedName>
        <fullName evidence="7">Phosphate-specific transport system accessory protein PhoU</fullName>
    </recommendedName>
</protein>
<dbReference type="GO" id="GO:0006817">
    <property type="term" value="P:phosphate ion transport"/>
    <property type="evidence" value="ECO:0007669"/>
    <property type="project" value="UniProtKB-KW"/>
</dbReference>
<dbReference type="FunFam" id="1.20.58.220:FF:000004">
    <property type="entry name" value="Phosphate-specific transport system accessory protein PhoU"/>
    <property type="match status" value="1"/>
</dbReference>
<dbReference type="GO" id="GO:0045936">
    <property type="term" value="P:negative regulation of phosphate metabolic process"/>
    <property type="evidence" value="ECO:0007669"/>
    <property type="project" value="InterPro"/>
</dbReference>
<dbReference type="Gene3D" id="1.20.58.220">
    <property type="entry name" value="Phosphate transport system protein phou homolog 2, domain 2"/>
    <property type="match status" value="1"/>
</dbReference>
<comment type="subcellular location">
    <subcellularLocation>
        <location evidence="1 7">Cytoplasm</location>
    </subcellularLocation>
</comment>
<dbReference type="Pfam" id="PF01895">
    <property type="entry name" value="PhoU"/>
    <property type="match status" value="2"/>
</dbReference>
<keyword evidence="10" id="KW-1185">Reference proteome</keyword>
<sequence>MLDMDTTQPVRGDFDRQLLRVQRDLLRMGALVENSCVLAREALCDRNLDAAQRLHRHDKQIDKFYRQIEMDCMHLFTLQAQPEAEDLRRIGAFMQLVRDLERIGDYAEDLGEVAIKLFPYPVHPVMGRVQTMLDRCRSMVAMCLLALSDLDAKSGLEIKQKDDAIDADYDELYALLAHQTNLIGSVEPTVLLVLAIRYMERIADHATNIGKRVAYIVTGERK</sequence>
<keyword evidence="4 7" id="KW-0813">Transport</keyword>
<reference evidence="9 10" key="1">
    <citation type="submission" date="2016-11" db="EMBL/GenBank/DDBJ databases">
        <title>Draft Genome Sequences of Nine Cyanobacterial Strains from Diverse Habitats.</title>
        <authorList>
            <person name="Zhu T."/>
            <person name="Hou S."/>
            <person name="Lu X."/>
            <person name="Hess W.R."/>
        </authorList>
    </citation>
    <scope>NUCLEOTIDE SEQUENCE [LARGE SCALE GENOMIC DNA]</scope>
    <source>
        <strain evidence="9 10">NIES-30</strain>
    </source>
</reference>
<evidence type="ECO:0000256" key="2">
    <source>
        <dbReference type="ARBA" id="ARBA00008107"/>
    </source>
</evidence>
<evidence type="ECO:0000256" key="4">
    <source>
        <dbReference type="ARBA" id="ARBA00022448"/>
    </source>
</evidence>
<accession>A0A1U7J1A0</accession>
<organism evidence="9 10">
    <name type="scientific">Phormidium tenue NIES-30</name>
    <dbReference type="NCBI Taxonomy" id="549789"/>
    <lineage>
        <taxon>Bacteria</taxon>
        <taxon>Bacillati</taxon>
        <taxon>Cyanobacteriota</taxon>
        <taxon>Cyanophyceae</taxon>
        <taxon>Oscillatoriophycideae</taxon>
        <taxon>Oscillatoriales</taxon>
        <taxon>Oscillatoriaceae</taxon>
        <taxon>Phormidium</taxon>
    </lineage>
</organism>
<dbReference type="SUPFAM" id="SSF109755">
    <property type="entry name" value="PhoU-like"/>
    <property type="match status" value="1"/>
</dbReference>
<comment type="similarity">
    <text evidence="2 7">Belongs to the PhoU family.</text>
</comment>
<evidence type="ECO:0000313" key="10">
    <source>
        <dbReference type="Proteomes" id="UP000185557"/>
    </source>
</evidence>
<dbReference type="PIRSF" id="PIRSF003107">
    <property type="entry name" value="PhoU"/>
    <property type="match status" value="1"/>
</dbReference>
<evidence type="ECO:0000256" key="3">
    <source>
        <dbReference type="ARBA" id="ARBA00011738"/>
    </source>
</evidence>
<comment type="subunit">
    <text evidence="3 7">Homodimer.</text>
</comment>
<keyword evidence="6 7" id="KW-0592">Phosphate transport</keyword>
<dbReference type="PANTHER" id="PTHR42930">
    <property type="entry name" value="PHOSPHATE-SPECIFIC TRANSPORT SYSTEM ACCESSORY PROTEIN PHOU"/>
    <property type="match status" value="1"/>
</dbReference>
<dbReference type="GO" id="GO:0030643">
    <property type="term" value="P:intracellular phosphate ion homeostasis"/>
    <property type="evidence" value="ECO:0007669"/>
    <property type="project" value="InterPro"/>
</dbReference>
<gene>
    <name evidence="9" type="ORF">NIES30_19190</name>
</gene>
<evidence type="ECO:0000313" key="9">
    <source>
        <dbReference type="EMBL" id="OKH45652.1"/>
    </source>
</evidence>
<dbReference type="NCBIfam" id="TIGR02135">
    <property type="entry name" value="phoU_full"/>
    <property type="match status" value="1"/>
</dbReference>
<dbReference type="InterPro" id="IPR028366">
    <property type="entry name" value="PhoU"/>
</dbReference>
<evidence type="ECO:0000256" key="6">
    <source>
        <dbReference type="ARBA" id="ARBA00022592"/>
    </source>
</evidence>
<dbReference type="STRING" id="549789.NIES30_19190"/>
<name>A0A1U7J1A0_9CYAN</name>
<comment type="function">
    <text evidence="7">Plays a role in the regulation of phosphate uptake.</text>
</comment>
<evidence type="ECO:0000259" key="8">
    <source>
        <dbReference type="Pfam" id="PF01895"/>
    </source>
</evidence>
<evidence type="ECO:0000256" key="7">
    <source>
        <dbReference type="PIRNR" id="PIRNR003107"/>
    </source>
</evidence>
<dbReference type="GO" id="GO:0005737">
    <property type="term" value="C:cytoplasm"/>
    <property type="evidence" value="ECO:0007669"/>
    <property type="project" value="UniProtKB-SubCell"/>
</dbReference>
<dbReference type="InterPro" id="IPR026022">
    <property type="entry name" value="PhoU_dom"/>
</dbReference>
<dbReference type="AlphaFoldDB" id="A0A1U7J1A0"/>
<dbReference type="Proteomes" id="UP000185557">
    <property type="component" value="Unassembled WGS sequence"/>
</dbReference>
<feature type="domain" description="PhoU" evidence="8">
    <location>
        <begin position="25"/>
        <end position="113"/>
    </location>
</feature>
<dbReference type="EMBL" id="MRCG01000016">
    <property type="protein sequence ID" value="OKH45652.1"/>
    <property type="molecule type" value="Genomic_DNA"/>
</dbReference>
<dbReference type="InterPro" id="IPR038078">
    <property type="entry name" value="PhoU-like_sf"/>
</dbReference>
<proteinExistence type="inferred from homology"/>
<dbReference type="PANTHER" id="PTHR42930:SF3">
    <property type="entry name" value="PHOSPHATE-SPECIFIC TRANSPORT SYSTEM ACCESSORY PROTEIN PHOU"/>
    <property type="match status" value="1"/>
</dbReference>
<evidence type="ECO:0000256" key="5">
    <source>
        <dbReference type="ARBA" id="ARBA00022490"/>
    </source>
</evidence>